<keyword evidence="3" id="KW-1185">Reference proteome</keyword>
<feature type="compositionally biased region" description="Polar residues" evidence="1">
    <location>
        <begin position="136"/>
        <end position="146"/>
    </location>
</feature>
<dbReference type="EMBL" id="KZ998741">
    <property type="protein sequence ID" value="RKO85791.1"/>
    <property type="molecule type" value="Genomic_DNA"/>
</dbReference>
<dbReference type="AlphaFoldDB" id="A0A4P9W0V5"/>
<evidence type="ECO:0000313" key="3">
    <source>
        <dbReference type="Proteomes" id="UP000269721"/>
    </source>
</evidence>
<dbReference type="SUPFAM" id="SSF53098">
    <property type="entry name" value="Ribonuclease H-like"/>
    <property type="match status" value="1"/>
</dbReference>
<feature type="compositionally biased region" description="Low complexity" evidence="1">
    <location>
        <begin position="104"/>
        <end position="117"/>
    </location>
</feature>
<dbReference type="InterPro" id="IPR012337">
    <property type="entry name" value="RNaseH-like_sf"/>
</dbReference>
<accession>A0A4P9W0V5</accession>
<sequence>VKDVRTRWNSAWAMIGRALKLKAAINQFVTEEPEASHLALDASDWKLLAEISVMLKVFDDCTKIVSHHSVPQSERPSQATAASASLSKPSLTTHLRKSFKMPCRSPGTSSTSIITRPSSPPRTLSPPFSIHISRRLTGTNSSGQTS</sequence>
<feature type="compositionally biased region" description="Polar residues" evidence="1">
    <location>
        <begin position="69"/>
        <end position="93"/>
    </location>
</feature>
<feature type="non-terminal residue" evidence="2">
    <location>
        <position position="1"/>
    </location>
</feature>
<gene>
    <name evidence="2" type="ORF">BDK51DRAFT_24982</name>
</gene>
<evidence type="ECO:0000313" key="2">
    <source>
        <dbReference type="EMBL" id="RKO85791.1"/>
    </source>
</evidence>
<protein>
    <submittedName>
        <fullName evidence="2">Uncharacterized protein</fullName>
    </submittedName>
</protein>
<organism evidence="2 3">
    <name type="scientific">Blyttiomyces helicus</name>
    <dbReference type="NCBI Taxonomy" id="388810"/>
    <lineage>
        <taxon>Eukaryota</taxon>
        <taxon>Fungi</taxon>
        <taxon>Fungi incertae sedis</taxon>
        <taxon>Chytridiomycota</taxon>
        <taxon>Chytridiomycota incertae sedis</taxon>
        <taxon>Chytridiomycetes</taxon>
        <taxon>Chytridiomycetes incertae sedis</taxon>
        <taxon>Blyttiomyces</taxon>
    </lineage>
</organism>
<proteinExistence type="predicted"/>
<name>A0A4P9W0V5_9FUNG</name>
<dbReference type="OrthoDB" id="3264316at2759"/>
<evidence type="ECO:0000256" key="1">
    <source>
        <dbReference type="SAM" id="MobiDB-lite"/>
    </source>
</evidence>
<dbReference type="Proteomes" id="UP000269721">
    <property type="component" value="Unassembled WGS sequence"/>
</dbReference>
<reference evidence="3" key="1">
    <citation type="journal article" date="2018" name="Nat. Microbiol.">
        <title>Leveraging single-cell genomics to expand the fungal tree of life.</title>
        <authorList>
            <person name="Ahrendt S.R."/>
            <person name="Quandt C.A."/>
            <person name="Ciobanu D."/>
            <person name="Clum A."/>
            <person name="Salamov A."/>
            <person name="Andreopoulos B."/>
            <person name="Cheng J.F."/>
            <person name="Woyke T."/>
            <person name="Pelin A."/>
            <person name="Henrissat B."/>
            <person name="Reynolds N.K."/>
            <person name="Benny G.L."/>
            <person name="Smith M.E."/>
            <person name="James T.Y."/>
            <person name="Grigoriev I.V."/>
        </authorList>
    </citation>
    <scope>NUCLEOTIDE SEQUENCE [LARGE SCALE GENOMIC DNA]</scope>
</reference>
<feature type="region of interest" description="Disordered" evidence="1">
    <location>
        <begin position="68"/>
        <end position="146"/>
    </location>
</feature>